<evidence type="ECO:0000256" key="1">
    <source>
        <dbReference type="ARBA" id="ARBA00005541"/>
    </source>
</evidence>
<sequence length="455" mass="49808">MRANCALETLALHPRVFLMPPSQADRHRHIVDNTAKLLLGPEPEEFSMSNPLDLSNTQYSEVENPLVLEPPTPVDEVAVYGPETVGGMILVDADAQQKHAETASRFLDDLLATPLHSPEFQTKLAQLTRLGEGTMQQASVASNRVLKRPAAALAATGADPASRTGKTLVELRQIVTDLDPKRHDLTGTKRILRFLPGGSAIQRYFIKYESAQEQLNAITRALKGGQDELRQDNAAIQTERDALWKAMGQLANYAVLAGHLGDGLEQRITELRNRGKADDAATLEADALFYVRQRHQDLMVQMAVSTQGYLALDVVKKNNSELIKGVDRALDTTLAALRAAVIVAQALAQQKIVLAQIDALNSTTADMIVSTSELLRSQGTAIHQNAAKATVDPAKLQQAFDNVFQAMDEVDRYRVEAARSMKQTVQVLELQVSRARLQLERSHSSDAATTHPPRG</sequence>
<dbReference type="Proteomes" id="UP001500752">
    <property type="component" value="Unassembled WGS sequence"/>
</dbReference>
<dbReference type="InterPro" id="IPR008863">
    <property type="entry name" value="Toxic_anion-R_TelA"/>
</dbReference>
<accession>A0ABP7CBQ4</accession>
<organism evidence="2 3">
    <name type="scientific">Arthrobacter ginkgonis</name>
    <dbReference type="NCBI Taxonomy" id="1630594"/>
    <lineage>
        <taxon>Bacteria</taxon>
        <taxon>Bacillati</taxon>
        <taxon>Actinomycetota</taxon>
        <taxon>Actinomycetes</taxon>
        <taxon>Micrococcales</taxon>
        <taxon>Micrococcaceae</taxon>
        <taxon>Arthrobacter</taxon>
    </lineage>
</organism>
<dbReference type="Pfam" id="PF05816">
    <property type="entry name" value="TelA"/>
    <property type="match status" value="1"/>
</dbReference>
<reference evidence="3" key="1">
    <citation type="journal article" date="2019" name="Int. J. Syst. Evol. Microbiol.">
        <title>The Global Catalogue of Microorganisms (GCM) 10K type strain sequencing project: providing services to taxonomists for standard genome sequencing and annotation.</title>
        <authorList>
            <consortium name="The Broad Institute Genomics Platform"/>
            <consortium name="The Broad Institute Genome Sequencing Center for Infectious Disease"/>
            <person name="Wu L."/>
            <person name="Ma J."/>
        </authorList>
    </citation>
    <scope>NUCLEOTIDE SEQUENCE [LARGE SCALE GENOMIC DNA]</scope>
    <source>
        <strain evidence="3">JCM 30742</strain>
    </source>
</reference>
<comment type="similarity">
    <text evidence="1">Belongs to the TelA family.</text>
</comment>
<evidence type="ECO:0008006" key="4">
    <source>
        <dbReference type="Google" id="ProtNLM"/>
    </source>
</evidence>
<dbReference type="PANTHER" id="PTHR38432:SF1">
    <property type="entry name" value="TELA-LIKE PROTEIN SAOUHSC_01408"/>
    <property type="match status" value="1"/>
</dbReference>
<gene>
    <name evidence="2" type="ORF">GCM10023081_24520</name>
</gene>
<evidence type="ECO:0000313" key="2">
    <source>
        <dbReference type="EMBL" id="GAA3686249.1"/>
    </source>
</evidence>
<dbReference type="EMBL" id="BAABEO010000017">
    <property type="protein sequence ID" value="GAA3686249.1"/>
    <property type="molecule type" value="Genomic_DNA"/>
</dbReference>
<proteinExistence type="inferred from homology"/>
<name>A0ABP7CBQ4_9MICC</name>
<dbReference type="PANTHER" id="PTHR38432">
    <property type="entry name" value="TELA-LIKE PROTEIN SAOUHSC_01408"/>
    <property type="match status" value="1"/>
</dbReference>
<comment type="caution">
    <text evidence="2">The sequence shown here is derived from an EMBL/GenBank/DDBJ whole genome shotgun (WGS) entry which is preliminary data.</text>
</comment>
<protein>
    <recommendedName>
        <fullName evidence="4">Toxic anion resistance protein</fullName>
    </recommendedName>
</protein>
<evidence type="ECO:0000313" key="3">
    <source>
        <dbReference type="Proteomes" id="UP001500752"/>
    </source>
</evidence>
<keyword evidence="3" id="KW-1185">Reference proteome</keyword>